<dbReference type="Proteomes" id="UP000798662">
    <property type="component" value="Chromosome 2"/>
</dbReference>
<evidence type="ECO:0000313" key="2">
    <source>
        <dbReference type="Proteomes" id="UP000798662"/>
    </source>
</evidence>
<reference evidence="1" key="1">
    <citation type="submission" date="2019-11" db="EMBL/GenBank/DDBJ databases">
        <title>Nori genome reveals adaptations in red seaweeds to the harsh intertidal environment.</title>
        <authorList>
            <person name="Wang D."/>
            <person name="Mao Y."/>
        </authorList>
    </citation>
    <scope>NUCLEOTIDE SEQUENCE</scope>
    <source>
        <tissue evidence="1">Gametophyte</tissue>
    </source>
</reference>
<keyword evidence="2" id="KW-1185">Reference proteome</keyword>
<dbReference type="EMBL" id="CM020619">
    <property type="protein sequence ID" value="KAK1865796.1"/>
    <property type="molecule type" value="Genomic_DNA"/>
</dbReference>
<protein>
    <submittedName>
        <fullName evidence="1">Uncharacterized protein</fullName>
    </submittedName>
</protein>
<gene>
    <name evidence="1" type="ORF">I4F81_008319</name>
</gene>
<sequence length="103" mass="10837">MAGIWEPASGDGEVGGNTSPAQTSAAPRAPWRWRGRERVAPAEPGNGCRLAAVLSARRRHWQSGGGGEEQADIAMRGRRRRPRSPPKGHSRTTAAAVTGAGMV</sequence>
<evidence type="ECO:0000313" key="1">
    <source>
        <dbReference type="EMBL" id="KAK1865796.1"/>
    </source>
</evidence>
<name>A0ACC3C740_PYRYE</name>
<proteinExistence type="predicted"/>
<accession>A0ACC3C740</accession>
<comment type="caution">
    <text evidence="1">The sequence shown here is derived from an EMBL/GenBank/DDBJ whole genome shotgun (WGS) entry which is preliminary data.</text>
</comment>
<organism evidence="1 2">
    <name type="scientific">Pyropia yezoensis</name>
    <name type="common">Susabi-nori</name>
    <name type="synonym">Porphyra yezoensis</name>
    <dbReference type="NCBI Taxonomy" id="2788"/>
    <lineage>
        <taxon>Eukaryota</taxon>
        <taxon>Rhodophyta</taxon>
        <taxon>Bangiophyceae</taxon>
        <taxon>Bangiales</taxon>
        <taxon>Bangiaceae</taxon>
        <taxon>Pyropia</taxon>
    </lineage>
</organism>